<proteinExistence type="predicted"/>
<accession>A0ABW5IWX8</accession>
<evidence type="ECO:0000256" key="1">
    <source>
        <dbReference type="SAM" id="SignalP"/>
    </source>
</evidence>
<keyword evidence="3" id="KW-1185">Reference proteome</keyword>
<evidence type="ECO:0000313" key="2">
    <source>
        <dbReference type="EMBL" id="MFD2517195.1"/>
    </source>
</evidence>
<protein>
    <recommendedName>
        <fullName evidence="4">Membrane or secreted protein</fullName>
    </recommendedName>
</protein>
<evidence type="ECO:0000313" key="3">
    <source>
        <dbReference type="Proteomes" id="UP001597468"/>
    </source>
</evidence>
<keyword evidence="1" id="KW-0732">Signal</keyword>
<dbReference type="Gene3D" id="2.40.128.490">
    <property type="entry name" value="Uncharacterised protein PF14869, DUF4488"/>
    <property type="match status" value="2"/>
</dbReference>
<reference evidence="3" key="1">
    <citation type="journal article" date="2019" name="Int. J. Syst. Evol. Microbiol.">
        <title>The Global Catalogue of Microorganisms (GCM) 10K type strain sequencing project: providing services to taxonomists for standard genome sequencing and annotation.</title>
        <authorList>
            <consortium name="The Broad Institute Genomics Platform"/>
            <consortium name="The Broad Institute Genome Sequencing Center for Infectious Disease"/>
            <person name="Wu L."/>
            <person name="Ma J."/>
        </authorList>
    </citation>
    <scope>NUCLEOTIDE SEQUENCE [LARGE SCALE GENOMIC DNA]</scope>
    <source>
        <strain evidence="3">KCTC 42585</strain>
    </source>
</reference>
<comment type="caution">
    <text evidence="2">The sequence shown here is derived from an EMBL/GenBank/DDBJ whole genome shotgun (WGS) entry which is preliminary data.</text>
</comment>
<feature type="signal peptide" evidence="1">
    <location>
        <begin position="1"/>
        <end position="18"/>
    </location>
</feature>
<organism evidence="2 3">
    <name type="scientific">Salinimicrobium flavum</name>
    <dbReference type="NCBI Taxonomy" id="1737065"/>
    <lineage>
        <taxon>Bacteria</taxon>
        <taxon>Pseudomonadati</taxon>
        <taxon>Bacteroidota</taxon>
        <taxon>Flavobacteriia</taxon>
        <taxon>Flavobacteriales</taxon>
        <taxon>Flavobacteriaceae</taxon>
        <taxon>Salinimicrobium</taxon>
    </lineage>
</organism>
<sequence length="242" mass="27441">MKKLLILPLLFFFGMLSAQDLQGSWEMIEKNGEPVTDQETVKIYQDGYFAFGTKETGTNKFLSAGGGEYSAEGLNYIEAFDFYTADPEMVGRKKTYVLELEDDLLTLKKEDETEVWQKISDSRNSLSGNWVITGRKRDGEMKRSTPGARRTIKILGGDRFQWVAFNSDTREFSGTGGGTYTATDGVYTENIEFFSRDDSRVGAELSFDFEVVDDEWHHTGSSSKGDPIYEIWSPYNKAYTKK</sequence>
<dbReference type="EMBL" id="JBHULT010000006">
    <property type="protein sequence ID" value="MFD2517195.1"/>
    <property type="molecule type" value="Genomic_DNA"/>
</dbReference>
<name>A0ABW5IWX8_9FLAO</name>
<dbReference type="RefSeq" id="WP_380748985.1">
    <property type="nucleotide sequence ID" value="NZ_JBHULT010000006.1"/>
</dbReference>
<feature type="chain" id="PRO_5046794209" description="Membrane or secreted protein" evidence="1">
    <location>
        <begin position="19"/>
        <end position="242"/>
    </location>
</feature>
<evidence type="ECO:0008006" key="4">
    <source>
        <dbReference type="Google" id="ProtNLM"/>
    </source>
</evidence>
<gene>
    <name evidence="2" type="ORF">ACFSTG_04760</name>
</gene>
<dbReference type="Proteomes" id="UP001597468">
    <property type="component" value="Unassembled WGS sequence"/>
</dbReference>